<proteinExistence type="predicted"/>
<dbReference type="Proteomes" id="UP001595719">
    <property type="component" value="Unassembled WGS sequence"/>
</dbReference>
<evidence type="ECO:0000259" key="1">
    <source>
        <dbReference type="SMART" id="SM00860"/>
    </source>
</evidence>
<protein>
    <submittedName>
        <fullName evidence="2">SMI1/KNR4 family protein</fullName>
    </submittedName>
</protein>
<evidence type="ECO:0000313" key="2">
    <source>
        <dbReference type="EMBL" id="MFC4390854.1"/>
    </source>
</evidence>
<gene>
    <name evidence="2" type="ORF">ACFOY0_07600</name>
</gene>
<dbReference type="Pfam" id="PF14568">
    <property type="entry name" value="SUKH_6"/>
    <property type="match status" value="1"/>
</dbReference>
<comment type="caution">
    <text evidence="2">The sequence shown here is derived from an EMBL/GenBank/DDBJ whole genome shotgun (WGS) entry which is preliminary data.</text>
</comment>
<dbReference type="SUPFAM" id="SSF160631">
    <property type="entry name" value="SMI1/KNR4-like"/>
    <property type="match status" value="1"/>
</dbReference>
<dbReference type="RefSeq" id="WP_179005671.1">
    <property type="nucleotide sequence ID" value="NZ_JBHSCO010000002.1"/>
</dbReference>
<organism evidence="2 3">
    <name type="scientific">Flavobacterium quisquiliarum</name>
    <dbReference type="NCBI Taxonomy" id="1834436"/>
    <lineage>
        <taxon>Bacteria</taxon>
        <taxon>Pseudomonadati</taxon>
        <taxon>Bacteroidota</taxon>
        <taxon>Flavobacteriia</taxon>
        <taxon>Flavobacteriales</taxon>
        <taxon>Flavobacteriaceae</taxon>
        <taxon>Flavobacterium</taxon>
    </lineage>
</organism>
<accession>A0ABV8W274</accession>
<name>A0ABV8W274_9FLAO</name>
<dbReference type="InterPro" id="IPR018958">
    <property type="entry name" value="Knr4/Smi1-like_dom"/>
</dbReference>
<dbReference type="InterPro" id="IPR037883">
    <property type="entry name" value="Knr4/Smi1-like_sf"/>
</dbReference>
<reference evidence="3" key="1">
    <citation type="journal article" date="2019" name="Int. J. Syst. Evol. Microbiol.">
        <title>The Global Catalogue of Microorganisms (GCM) 10K type strain sequencing project: providing services to taxonomists for standard genome sequencing and annotation.</title>
        <authorList>
            <consortium name="The Broad Institute Genomics Platform"/>
            <consortium name="The Broad Institute Genome Sequencing Center for Infectious Disease"/>
            <person name="Wu L."/>
            <person name="Ma J."/>
        </authorList>
    </citation>
    <scope>NUCLEOTIDE SEQUENCE [LARGE SCALE GENOMIC DNA]</scope>
    <source>
        <strain evidence="3">CGMCC 1.15345</strain>
    </source>
</reference>
<dbReference type="SMART" id="SM00860">
    <property type="entry name" value="SMI1_KNR4"/>
    <property type="match status" value="1"/>
</dbReference>
<feature type="domain" description="Knr4/Smi1-like" evidence="1">
    <location>
        <begin position="12"/>
        <end position="173"/>
    </location>
</feature>
<sequence>MKELYSIGEIKPFSKIQIEEIENKIPFSLPDDYKDFLNYYGLGSINELILIQEPDEEFIKNNFRDDMDIWTVAENETQLLLNSLTITTTIDGDIITVIQDENKPIVILPRHSEEPVYFESFMPMIEYYTEKYNLENLYFDPSFNFQQEYISFVKNGTIEKSLFDKVLEEFLKEISFDNSFNLKIQPKYIIQKIGGWVYFDCIGKSAIRVKYQEQFKTEAEKIIQFIKNRID</sequence>
<dbReference type="Gene3D" id="3.40.1580.10">
    <property type="entry name" value="SMI1/KNR4-like"/>
    <property type="match status" value="1"/>
</dbReference>
<dbReference type="EMBL" id="JBHSCO010000002">
    <property type="protein sequence ID" value="MFC4390854.1"/>
    <property type="molecule type" value="Genomic_DNA"/>
</dbReference>
<keyword evidence="3" id="KW-1185">Reference proteome</keyword>
<evidence type="ECO:0000313" key="3">
    <source>
        <dbReference type="Proteomes" id="UP001595719"/>
    </source>
</evidence>